<evidence type="ECO:0000313" key="1">
    <source>
        <dbReference type="EMBL" id="KAI7990973.1"/>
    </source>
</evidence>
<sequence>MLGRLMLAQAQECVFENSIANGSAPGVCAKISRQVELQEGPLDQFTHEMEPFLYKQGMPVRLNKGWWSLFQTLLFVNRGSHCPRIMRLPSQATRFSKVGVKLSLFLVPLAGP</sequence>
<proteinExistence type="predicted"/>
<organism evidence="1 2">
    <name type="scientific">Camellia lanceoleosa</name>
    <dbReference type="NCBI Taxonomy" id="1840588"/>
    <lineage>
        <taxon>Eukaryota</taxon>
        <taxon>Viridiplantae</taxon>
        <taxon>Streptophyta</taxon>
        <taxon>Embryophyta</taxon>
        <taxon>Tracheophyta</taxon>
        <taxon>Spermatophyta</taxon>
        <taxon>Magnoliopsida</taxon>
        <taxon>eudicotyledons</taxon>
        <taxon>Gunneridae</taxon>
        <taxon>Pentapetalae</taxon>
        <taxon>asterids</taxon>
        <taxon>Ericales</taxon>
        <taxon>Theaceae</taxon>
        <taxon>Camellia</taxon>
    </lineage>
</organism>
<comment type="caution">
    <text evidence="1">The sequence shown here is derived from an EMBL/GenBank/DDBJ whole genome shotgun (WGS) entry which is preliminary data.</text>
</comment>
<dbReference type="EMBL" id="CM045770">
    <property type="protein sequence ID" value="KAI7990973.1"/>
    <property type="molecule type" value="Genomic_DNA"/>
</dbReference>
<evidence type="ECO:0000313" key="2">
    <source>
        <dbReference type="Proteomes" id="UP001060215"/>
    </source>
</evidence>
<protein>
    <submittedName>
        <fullName evidence="1">Vacuolar-sorting protein BRO1</fullName>
    </submittedName>
</protein>
<gene>
    <name evidence="1" type="ORF">LOK49_LG12G02579</name>
</gene>
<dbReference type="Proteomes" id="UP001060215">
    <property type="component" value="Chromosome 13"/>
</dbReference>
<name>A0ACC0FQ74_9ERIC</name>
<accession>A0ACC0FQ74</accession>
<keyword evidence="2" id="KW-1185">Reference proteome</keyword>
<reference evidence="1 2" key="1">
    <citation type="journal article" date="2022" name="Plant J.">
        <title>Chromosome-level genome of Camellia lanceoleosa provides a valuable resource for understanding genome evolution and self-incompatibility.</title>
        <authorList>
            <person name="Gong W."/>
            <person name="Xiao S."/>
            <person name="Wang L."/>
            <person name="Liao Z."/>
            <person name="Chang Y."/>
            <person name="Mo W."/>
            <person name="Hu G."/>
            <person name="Li W."/>
            <person name="Zhao G."/>
            <person name="Zhu H."/>
            <person name="Hu X."/>
            <person name="Ji K."/>
            <person name="Xiang X."/>
            <person name="Song Q."/>
            <person name="Yuan D."/>
            <person name="Jin S."/>
            <person name="Zhang L."/>
        </authorList>
    </citation>
    <scope>NUCLEOTIDE SEQUENCE [LARGE SCALE GENOMIC DNA]</scope>
    <source>
        <strain evidence="1">SQ_2022a</strain>
    </source>
</reference>